<keyword evidence="2" id="KW-1185">Reference proteome</keyword>
<dbReference type="AlphaFoldDB" id="A0ABD2YH78"/>
<name>A0ABD2YH78_9GENT</name>
<protein>
    <submittedName>
        <fullName evidence="1">Uncharacterized protein</fullName>
    </submittedName>
</protein>
<proteinExistence type="predicted"/>
<dbReference type="Proteomes" id="UP001630127">
    <property type="component" value="Unassembled WGS sequence"/>
</dbReference>
<evidence type="ECO:0000313" key="2">
    <source>
        <dbReference type="Proteomes" id="UP001630127"/>
    </source>
</evidence>
<gene>
    <name evidence="1" type="ORF">ACH5RR_035073</name>
</gene>
<accession>A0ABD2YH78</accession>
<dbReference type="EMBL" id="JBJUIK010000014">
    <property type="protein sequence ID" value="KAL3505232.1"/>
    <property type="molecule type" value="Genomic_DNA"/>
</dbReference>
<organism evidence="1 2">
    <name type="scientific">Cinchona calisaya</name>
    <dbReference type="NCBI Taxonomy" id="153742"/>
    <lineage>
        <taxon>Eukaryota</taxon>
        <taxon>Viridiplantae</taxon>
        <taxon>Streptophyta</taxon>
        <taxon>Embryophyta</taxon>
        <taxon>Tracheophyta</taxon>
        <taxon>Spermatophyta</taxon>
        <taxon>Magnoliopsida</taxon>
        <taxon>eudicotyledons</taxon>
        <taxon>Gunneridae</taxon>
        <taxon>Pentapetalae</taxon>
        <taxon>asterids</taxon>
        <taxon>lamiids</taxon>
        <taxon>Gentianales</taxon>
        <taxon>Rubiaceae</taxon>
        <taxon>Cinchonoideae</taxon>
        <taxon>Cinchoneae</taxon>
        <taxon>Cinchona</taxon>
    </lineage>
</organism>
<sequence length="139" mass="14916">MNSAQGREPCIILSTAEGVLSGFRKATEGARRERGDNEQGSNWVRPRQGELKINFDRAVFQEGNAIDGELLAVRESIVLATCLEDGRGLSKGDAATIIQSLLSEDEDYSAVGVTTEEVHEGGSHVGQICKADGRNANLE</sequence>
<reference evidence="1 2" key="1">
    <citation type="submission" date="2024-11" db="EMBL/GenBank/DDBJ databases">
        <title>A near-complete genome assembly of Cinchona calisaya.</title>
        <authorList>
            <person name="Lian D.C."/>
            <person name="Zhao X.W."/>
            <person name="Wei L."/>
        </authorList>
    </citation>
    <scope>NUCLEOTIDE SEQUENCE [LARGE SCALE GENOMIC DNA]</scope>
    <source>
        <tissue evidence="1">Nenye</tissue>
    </source>
</reference>
<evidence type="ECO:0000313" key="1">
    <source>
        <dbReference type="EMBL" id="KAL3505232.1"/>
    </source>
</evidence>
<comment type="caution">
    <text evidence="1">The sequence shown here is derived from an EMBL/GenBank/DDBJ whole genome shotgun (WGS) entry which is preliminary data.</text>
</comment>